<dbReference type="PaxDb" id="3635-A0A1U8JU97"/>
<dbReference type="InterPro" id="IPR039455">
    <property type="entry name" value="EPFL"/>
</dbReference>
<dbReference type="STRING" id="3635.A0A1U8JU97"/>
<evidence type="ECO:0000256" key="6">
    <source>
        <dbReference type="ARBA" id="ARBA00023157"/>
    </source>
</evidence>
<keyword evidence="5" id="KW-0732">Signal</keyword>
<dbReference type="OMA" id="HANNHGK"/>
<organism evidence="8 9">
    <name type="scientific">Gossypium hirsutum</name>
    <name type="common">Upland cotton</name>
    <name type="synonym">Gossypium mexicanum</name>
    <dbReference type="NCBI Taxonomy" id="3635"/>
    <lineage>
        <taxon>Eukaryota</taxon>
        <taxon>Viridiplantae</taxon>
        <taxon>Streptophyta</taxon>
        <taxon>Embryophyta</taxon>
        <taxon>Tracheophyta</taxon>
        <taxon>Spermatophyta</taxon>
        <taxon>Magnoliopsida</taxon>
        <taxon>eudicotyledons</taxon>
        <taxon>Gunneridae</taxon>
        <taxon>Pentapetalae</taxon>
        <taxon>rosids</taxon>
        <taxon>malvids</taxon>
        <taxon>Malvales</taxon>
        <taxon>Malvaceae</taxon>
        <taxon>Malvoideae</taxon>
        <taxon>Gossypium</taxon>
    </lineage>
</organism>
<keyword evidence="4 7" id="KW-0964">Secreted</keyword>
<dbReference type="GeneID" id="107910481"/>
<gene>
    <name evidence="9" type="primary">LOC107910481</name>
</gene>
<proteinExistence type="inferred from homology"/>
<dbReference type="PANTHER" id="PTHR33109">
    <property type="entry name" value="EPIDERMAL PATTERNING FACTOR-LIKE PROTEIN 4"/>
    <property type="match status" value="1"/>
</dbReference>
<comment type="similarity">
    <text evidence="2 7">Belongs to the plant cysteine rich small secretory peptide family. Epidermal patterning factor subfamily.</text>
</comment>
<dbReference type="OrthoDB" id="771316at2759"/>
<name>A0A1U8JU97_GOSHI</name>
<evidence type="ECO:0000313" key="8">
    <source>
        <dbReference type="Proteomes" id="UP000818029"/>
    </source>
</evidence>
<sequence length="116" mass="12758">MKNFSFGVGGLLLVSYFVLLCLSTETLLVPLHHHHANNHGKATTLGDLKLQQVNPEEGRGMELYTTGSSLPDCTHACGACFPCKRVMVSFKCSMAESCPIVYKCMCKGKYYHVPSK</sequence>
<reference evidence="8" key="1">
    <citation type="journal article" date="2020" name="Nat. Genet.">
        <title>Genomic diversifications of five Gossypium allopolyploid species and their impact on cotton improvement.</title>
        <authorList>
            <person name="Chen Z.J."/>
            <person name="Sreedasyam A."/>
            <person name="Ando A."/>
            <person name="Song Q."/>
            <person name="De Santiago L.M."/>
            <person name="Hulse-Kemp A.M."/>
            <person name="Ding M."/>
            <person name="Ye W."/>
            <person name="Kirkbride R.C."/>
            <person name="Jenkins J."/>
            <person name="Plott C."/>
            <person name="Lovell J."/>
            <person name="Lin Y.M."/>
            <person name="Vaughn R."/>
            <person name="Liu B."/>
            <person name="Simpson S."/>
            <person name="Scheffler B.E."/>
            <person name="Wen L."/>
            <person name="Saski C.A."/>
            <person name="Grover C.E."/>
            <person name="Hu G."/>
            <person name="Conover J.L."/>
            <person name="Carlson J.W."/>
            <person name="Shu S."/>
            <person name="Boston L.B."/>
            <person name="Williams M."/>
            <person name="Peterson D.G."/>
            <person name="McGee K."/>
            <person name="Jones D.C."/>
            <person name="Wendel J.F."/>
            <person name="Stelly D.M."/>
            <person name="Grimwood J."/>
            <person name="Schmutz J."/>
        </authorList>
    </citation>
    <scope>NUCLEOTIDE SEQUENCE [LARGE SCALE GENOMIC DNA]</scope>
    <source>
        <strain evidence="8">cv. TM-1</strain>
    </source>
</reference>
<evidence type="ECO:0000256" key="3">
    <source>
        <dbReference type="ARBA" id="ARBA00022473"/>
    </source>
</evidence>
<dbReference type="Proteomes" id="UP000818029">
    <property type="component" value="Chromosome D02"/>
</dbReference>
<evidence type="ECO:0000256" key="2">
    <source>
        <dbReference type="ARBA" id="ARBA00008127"/>
    </source>
</evidence>
<comment type="subcellular location">
    <subcellularLocation>
        <location evidence="1 7">Secreted</location>
    </subcellularLocation>
</comment>
<protein>
    <recommendedName>
        <fullName evidence="7">Epidermal patterning factor-like protein</fullName>
    </recommendedName>
</protein>
<accession>A0A1U8JU97</accession>
<dbReference type="AlphaFoldDB" id="A0A1U8JU97"/>
<dbReference type="RefSeq" id="XP_016693825.1">
    <property type="nucleotide sequence ID" value="XM_016838336.2"/>
</dbReference>
<evidence type="ECO:0000256" key="1">
    <source>
        <dbReference type="ARBA" id="ARBA00004613"/>
    </source>
</evidence>
<evidence type="ECO:0000256" key="5">
    <source>
        <dbReference type="ARBA" id="ARBA00022729"/>
    </source>
</evidence>
<dbReference type="Pfam" id="PF17181">
    <property type="entry name" value="EPF"/>
    <property type="match status" value="1"/>
</dbReference>
<dbReference type="KEGG" id="ghi:107910481"/>
<dbReference type="GO" id="GO:0010052">
    <property type="term" value="P:guard cell differentiation"/>
    <property type="evidence" value="ECO:0000318"/>
    <property type="project" value="GO_Central"/>
</dbReference>
<keyword evidence="3 7" id="KW-0217">Developmental protein</keyword>
<evidence type="ECO:0000256" key="4">
    <source>
        <dbReference type="ARBA" id="ARBA00022525"/>
    </source>
</evidence>
<dbReference type="PANTHER" id="PTHR33109:SF6">
    <property type="entry name" value="EPIDERMAL PATTERNING FACTOR-LIKE PROTEIN 7-RELATED"/>
    <property type="match status" value="1"/>
</dbReference>
<reference evidence="9" key="2">
    <citation type="submission" date="2025-08" db="UniProtKB">
        <authorList>
            <consortium name="RefSeq"/>
        </authorList>
    </citation>
    <scope>IDENTIFICATION</scope>
</reference>
<evidence type="ECO:0000313" key="9">
    <source>
        <dbReference type="RefSeq" id="XP_016693825.1"/>
    </source>
</evidence>
<keyword evidence="6" id="KW-1015">Disulfide bond</keyword>
<evidence type="ECO:0000256" key="7">
    <source>
        <dbReference type="RuleBase" id="RU367102"/>
    </source>
</evidence>
<dbReference type="GO" id="GO:0005576">
    <property type="term" value="C:extracellular region"/>
    <property type="evidence" value="ECO:0007669"/>
    <property type="project" value="UniProtKB-SubCell"/>
</dbReference>
<keyword evidence="8" id="KW-1185">Reference proteome</keyword>
<comment type="function">
    <text evidence="7">Controls stomatal patterning.</text>
</comment>